<evidence type="ECO:0000256" key="1">
    <source>
        <dbReference type="ARBA" id="ARBA00022737"/>
    </source>
</evidence>
<evidence type="ECO:0000256" key="2">
    <source>
        <dbReference type="PROSITE-ProRule" id="PRU00708"/>
    </source>
</evidence>
<dbReference type="Proteomes" id="UP000516437">
    <property type="component" value="Chromosome 2"/>
</dbReference>
<comment type="caution">
    <text evidence="3">The sequence shown here is derived from an EMBL/GenBank/DDBJ whole genome shotgun (WGS) entry which is preliminary data.</text>
</comment>
<dbReference type="AlphaFoldDB" id="A0A6A1WBP9"/>
<keyword evidence="4" id="KW-1185">Reference proteome</keyword>
<organism evidence="3 4">
    <name type="scientific">Morella rubra</name>
    <name type="common">Chinese bayberry</name>
    <dbReference type="NCBI Taxonomy" id="262757"/>
    <lineage>
        <taxon>Eukaryota</taxon>
        <taxon>Viridiplantae</taxon>
        <taxon>Streptophyta</taxon>
        <taxon>Embryophyta</taxon>
        <taxon>Tracheophyta</taxon>
        <taxon>Spermatophyta</taxon>
        <taxon>Magnoliopsida</taxon>
        <taxon>eudicotyledons</taxon>
        <taxon>Gunneridae</taxon>
        <taxon>Pentapetalae</taxon>
        <taxon>rosids</taxon>
        <taxon>fabids</taxon>
        <taxon>Fagales</taxon>
        <taxon>Myricaceae</taxon>
        <taxon>Morella</taxon>
    </lineage>
</organism>
<reference evidence="3 4" key="1">
    <citation type="journal article" date="2019" name="Plant Biotechnol. J.">
        <title>The red bayberry genome and genetic basis of sex determination.</title>
        <authorList>
            <person name="Jia H.M."/>
            <person name="Jia H.J."/>
            <person name="Cai Q.L."/>
            <person name="Wang Y."/>
            <person name="Zhao H.B."/>
            <person name="Yang W.F."/>
            <person name="Wang G.Y."/>
            <person name="Li Y.H."/>
            <person name="Zhan D.L."/>
            <person name="Shen Y.T."/>
            <person name="Niu Q.F."/>
            <person name="Chang L."/>
            <person name="Qiu J."/>
            <person name="Zhao L."/>
            <person name="Xie H.B."/>
            <person name="Fu W.Y."/>
            <person name="Jin J."/>
            <person name="Li X.W."/>
            <person name="Jiao Y."/>
            <person name="Zhou C.C."/>
            <person name="Tu T."/>
            <person name="Chai C.Y."/>
            <person name="Gao J.L."/>
            <person name="Fan L.J."/>
            <person name="van de Weg E."/>
            <person name="Wang J.Y."/>
            <person name="Gao Z.S."/>
        </authorList>
    </citation>
    <scope>NUCLEOTIDE SEQUENCE [LARGE SCALE GENOMIC DNA]</scope>
    <source>
        <tissue evidence="3">Leaves</tissue>
    </source>
</reference>
<dbReference type="Gene3D" id="1.25.40.10">
    <property type="entry name" value="Tetratricopeptide repeat domain"/>
    <property type="match status" value="1"/>
</dbReference>
<gene>
    <name evidence="3" type="ORF">CJ030_MR2G027544</name>
</gene>
<accession>A0A6A1WBP9</accession>
<evidence type="ECO:0000313" key="4">
    <source>
        <dbReference type="Proteomes" id="UP000516437"/>
    </source>
</evidence>
<keyword evidence="1" id="KW-0677">Repeat</keyword>
<name>A0A6A1WBP9_9ROSI</name>
<dbReference type="NCBIfam" id="TIGR00756">
    <property type="entry name" value="PPR"/>
    <property type="match status" value="1"/>
</dbReference>
<protein>
    <recommendedName>
        <fullName evidence="5">Pentatricopeptide repeat-containing protein</fullName>
    </recommendedName>
</protein>
<sequence length="71" mass="8289">MEKNGFGHDKRSYTIMIHEFYDKGRKQEALGYFNEMTSKGMVLEPRTKILVKDINIKLKNRAEEHGEATTN</sequence>
<dbReference type="PROSITE" id="PS51375">
    <property type="entry name" value="PPR"/>
    <property type="match status" value="1"/>
</dbReference>
<proteinExistence type="predicted"/>
<evidence type="ECO:0000313" key="3">
    <source>
        <dbReference type="EMBL" id="KAB1222689.1"/>
    </source>
</evidence>
<dbReference type="InterPro" id="IPR011990">
    <property type="entry name" value="TPR-like_helical_dom_sf"/>
</dbReference>
<evidence type="ECO:0008006" key="5">
    <source>
        <dbReference type="Google" id="ProtNLM"/>
    </source>
</evidence>
<dbReference type="InterPro" id="IPR002885">
    <property type="entry name" value="PPR_rpt"/>
</dbReference>
<feature type="repeat" description="PPR" evidence="2">
    <location>
        <begin position="9"/>
        <end position="43"/>
    </location>
</feature>
<dbReference type="EMBL" id="RXIC02000020">
    <property type="protein sequence ID" value="KAB1222689.1"/>
    <property type="molecule type" value="Genomic_DNA"/>
</dbReference>
<dbReference type="OrthoDB" id="1720842at2759"/>